<dbReference type="InterPro" id="IPR039367">
    <property type="entry name" value="Och1-like"/>
</dbReference>
<proteinExistence type="inferred from homology"/>
<sequence>MAKPESPSNTLTWLRERITLHLSRLRYRTCALTGLVLILLSMFWLYGTGGIHHLKLRFAGDRFAHLEHSTWNDNSTRSDWVRPKPGHLIPPKIWQIMLPKDWKEENPHNDPKKLKETASWLALNTDYTYTLVGGRGGQDFVRRRFGNDSRILQTYNSLPNVGMKSDLLRYLLLDVEGGVYTDTDTVALRPIDGWVPRELRSATRLVVGIEFDQRDGPPWVDIPHPLQFCQWTIAAAPGHPVFAKMARRVLAAVEDLAREHGVPARELRPTSFEVMNSTGPAAWTDVVWEHLRAVRPELADLRDLSYMEEPTLYGDVLVLPIDGFGMGQGHSGSTNDGSVPEDALVQHRFGGSWRDSN</sequence>
<reference evidence="3 4" key="1">
    <citation type="submission" date="2018-11" db="EMBL/GenBank/DDBJ databases">
        <title>Genome sequence and assembly of Colletotrichum spinosum.</title>
        <authorList>
            <person name="Gan P."/>
            <person name="Shirasu K."/>
        </authorList>
    </citation>
    <scope>NUCLEOTIDE SEQUENCE [LARGE SCALE GENOMIC DNA]</scope>
    <source>
        <strain evidence="3 4">CBS 515.97</strain>
    </source>
</reference>
<dbReference type="InterPro" id="IPR029044">
    <property type="entry name" value="Nucleotide-diphossugar_trans"/>
</dbReference>
<name>A0A4R8PQ11_9PEZI</name>
<comment type="similarity">
    <text evidence="1">Belongs to the glycosyltransferase 32 family.</text>
</comment>
<accession>A0A4R8PQ11</accession>
<dbReference type="GO" id="GO:0000136">
    <property type="term" value="C:mannan polymerase complex"/>
    <property type="evidence" value="ECO:0007669"/>
    <property type="project" value="TreeGrafter"/>
</dbReference>
<comment type="caution">
    <text evidence="3">The sequence shown here is derived from an EMBL/GenBank/DDBJ whole genome shotgun (WGS) entry which is preliminary data.</text>
</comment>
<organism evidence="3 4">
    <name type="scientific">Colletotrichum spinosum</name>
    <dbReference type="NCBI Taxonomy" id="1347390"/>
    <lineage>
        <taxon>Eukaryota</taxon>
        <taxon>Fungi</taxon>
        <taxon>Dikarya</taxon>
        <taxon>Ascomycota</taxon>
        <taxon>Pezizomycotina</taxon>
        <taxon>Sordariomycetes</taxon>
        <taxon>Hypocreomycetidae</taxon>
        <taxon>Glomerellales</taxon>
        <taxon>Glomerellaceae</taxon>
        <taxon>Colletotrichum</taxon>
        <taxon>Colletotrichum orbiculare species complex</taxon>
    </lineage>
</organism>
<dbReference type="PANTHER" id="PTHR31834">
    <property type="entry name" value="INITIATION-SPECIFIC ALPHA-1,6-MANNOSYLTRANSFERASE"/>
    <property type="match status" value="1"/>
</dbReference>
<evidence type="ECO:0000256" key="2">
    <source>
        <dbReference type="SAM" id="Phobius"/>
    </source>
</evidence>
<keyword evidence="2" id="KW-0472">Membrane</keyword>
<keyword evidence="3" id="KW-0328">Glycosyltransferase</keyword>
<dbReference type="AlphaFoldDB" id="A0A4R8PQ11"/>
<dbReference type="Gene3D" id="3.90.550.20">
    <property type="match status" value="1"/>
</dbReference>
<gene>
    <name evidence="3" type="primary">och1-0</name>
    <name evidence="3" type="ORF">C8035_v009515</name>
</gene>
<evidence type="ECO:0000256" key="1">
    <source>
        <dbReference type="ARBA" id="ARBA00009003"/>
    </source>
</evidence>
<keyword evidence="3" id="KW-0808">Transferase</keyword>
<evidence type="ECO:0000313" key="3">
    <source>
        <dbReference type="EMBL" id="TDZ27667.1"/>
    </source>
</evidence>
<dbReference type="SUPFAM" id="SSF53448">
    <property type="entry name" value="Nucleotide-diphospho-sugar transferases"/>
    <property type="match status" value="1"/>
</dbReference>
<dbReference type="GO" id="GO:0006487">
    <property type="term" value="P:protein N-linked glycosylation"/>
    <property type="evidence" value="ECO:0007669"/>
    <property type="project" value="TreeGrafter"/>
</dbReference>
<dbReference type="PANTHER" id="PTHR31834:SF1">
    <property type="entry name" value="INITIATION-SPECIFIC ALPHA-1,6-MANNOSYLTRANSFERASE"/>
    <property type="match status" value="1"/>
</dbReference>
<keyword evidence="4" id="KW-1185">Reference proteome</keyword>
<dbReference type="Pfam" id="PF04488">
    <property type="entry name" value="Gly_transf_sug"/>
    <property type="match status" value="1"/>
</dbReference>
<dbReference type="InterPro" id="IPR007577">
    <property type="entry name" value="GlycoTrfase_DXD_sugar-bd_CS"/>
</dbReference>
<dbReference type="Proteomes" id="UP000295083">
    <property type="component" value="Unassembled WGS sequence"/>
</dbReference>
<protein>
    <submittedName>
        <fullName evidence="3">Initiation-specific alpha-1,6-mannosyltransferase</fullName>
    </submittedName>
</protein>
<dbReference type="GO" id="GO:0000009">
    <property type="term" value="F:alpha-1,6-mannosyltransferase activity"/>
    <property type="evidence" value="ECO:0007669"/>
    <property type="project" value="InterPro"/>
</dbReference>
<dbReference type="EMBL" id="QAPG01001807">
    <property type="protein sequence ID" value="TDZ27667.1"/>
    <property type="molecule type" value="Genomic_DNA"/>
</dbReference>
<feature type="transmembrane region" description="Helical" evidence="2">
    <location>
        <begin position="25"/>
        <end position="46"/>
    </location>
</feature>
<evidence type="ECO:0000313" key="4">
    <source>
        <dbReference type="Proteomes" id="UP000295083"/>
    </source>
</evidence>
<keyword evidence="2" id="KW-0812">Transmembrane</keyword>
<keyword evidence="2" id="KW-1133">Transmembrane helix</keyword>